<gene>
    <name evidence="1" type="ORF">AB205_0143000</name>
</gene>
<proteinExistence type="predicted"/>
<evidence type="ECO:0000313" key="1">
    <source>
        <dbReference type="EMBL" id="PIO39441.1"/>
    </source>
</evidence>
<dbReference type="AlphaFoldDB" id="A0A2G9SJ83"/>
<name>A0A2G9SJ83_AQUCT</name>
<keyword evidence="2" id="KW-1185">Reference proteome</keyword>
<organism evidence="1 2">
    <name type="scientific">Aquarana catesbeiana</name>
    <name type="common">American bullfrog</name>
    <name type="synonym">Rana catesbeiana</name>
    <dbReference type="NCBI Taxonomy" id="8400"/>
    <lineage>
        <taxon>Eukaryota</taxon>
        <taxon>Metazoa</taxon>
        <taxon>Chordata</taxon>
        <taxon>Craniata</taxon>
        <taxon>Vertebrata</taxon>
        <taxon>Euteleostomi</taxon>
        <taxon>Amphibia</taxon>
        <taxon>Batrachia</taxon>
        <taxon>Anura</taxon>
        <taxon>Neobatrachia</taxon>
        <taxon>Ranoidea</taxon>
        <taxon>Ranidae</taxon>
        <taxon>Aquarana</taxon>
    </lineage>
</organism>
<dbReference type="EMBL" id="KV924654">
    <property type="protein sequence ID" value="PIO39441.1"/>
    <property type="molecule type" value="Genomic_DNA"/>
</dbReference>
<sequence length="48" mass="5066">MDLTVYISAPVNSLAQSSLSFVTLHSSGSVQLLSVLAQLLPISLHLIT</sequence>
<accession>A0A2G9SJ83</accession>
<evidence type="ECO:0000313" key="2">
    <source>
        <dbReference type="Proteomes" id="UP000228934"/>
    </source>
</evidence>
<reference evidence="2" key="1">
    <citation type="journal article" date="2017" name="Nat. Commun.">
        <title>The North American bullfrog draft genome provides insight into hormonal regulation of long noncoding RNA.</title>
        <authorList>
            <person name="Hammond S.A."/>
            <person name="Warren R.L."/>
            <person name="Vandervalk B.P."/>
            <person name="Kucuk E."/>
            <person name="Khan H."/>
            <person name="Gibb E.A."/>
            <person name="Pandoh P."/>
            <person name="Kirk H."/>
            <person name="Zhao Y."/>
            <person name="Jones M."/>
            <person name="Mungall A.J."/>
            <person name="Coope R."/>
            <person name="Pleasance S."/>
            <person name="Moore R.A."/>
            <person name="Holt R.A."/>
            <person name="Round J.M."/>
            <person name="Ohora S."/>
            <person name="Walle B.V."/>
            <person name="Veldhoen N."/>
            <person name="Helbing C.C."/>
            <person name="Birol I."/>
        </authorList>
    </citation>
    <scope>NUCLEOTIDE SEQUENCE [LARGE SCALE GENOMIC DNA]</scope>
</reference>
<protein>
    <submittedName>
        <fullName evidence="1">Uncharacterized protein</fullName>
    </submittedName>
</protein>
<dbReference type="Proteomes" id="UP000228934">
    <property type="component" value="Unassembled WGS sequence"/>
</dbReference>